<dbReference type="NCBIfam" id="NF009007">
    <property type="entry name" value="PRK12352.1"/>
    <property type="match status" value="1"/>
</dbReference>
<evidence type="ECO:0000313" key="12">
    <source>
        <dbReference type="Proteomes" id="UP000199599"/>
    </source>
</evidence>
<dbReference type="InterPro" id="IPR036393">
    <property type="entry name" value="AceGlu_kinase-like_sf"/>
</dbReference>
<dbReference type="PIRSF" id="PIRSF000723">
    <property type="entry name" value="Carbamate_kin"/>
    <property type="match status" value="1"/>
</dbReference>
<comment type="catalytic activity">
    <reaction evidence="7">
        <text>hydrogencarbonate + NH4(+) + ATP = carbamoyl phosphate + ADP + H2O + H(+)</text>
        <dbReference type="Rhea" id="RHEA:10152"/>
        <dbReference type="ChEBI" id="CHEBI:15377"/>
        <dbReference type="ChEBI" id="CHEBI:15378"/>
        <dbReference type="ChEBI" id="CHEBI:17544"/>
        <dbReference type="ChEBI" id="CHEBI:28938"/>
        <dbReference type="ChEBI" id="CHEBI:30616"/>
        <dbReference type="ChEBI" id="CHEBI:58228"/>
        <dbReference type="ChEBI" id="CHEBI:456216"/>
        <dbReference type="EC" id="2.7.2.2"/>
    </reaction>
</comment>
<keyword evidence="5 9" id="KW-0808">Transferase</keyword>
<dbReference type="PRINTS" id="PR01469">
    <property type="entry name" value="CARBMTKINASE"/>
</dbReference>
<dbReference type="UniPathway" id="UPA00996">
    <property type="reaction ID" value="UER00366"/>
</dbReference>
<evidence type="ECO:0000256" key="7">
    <source>
        <dbReference type="ARBA" id="ARBA00048467"/>
    </source>
</evidence>
<dbReference type="STRING" id="1505723.SAMN04487792_1113"/>
<organism evidence="11 12">
    <name type="scientific">Lactobacillus bombicola</name>
    <dbReference type="NCBI Taxonomy" id="1505723"/>
    <lineage>
        <taxon>Bacteria</taxon>
        <taxon>Bacillati</taxon>
        <taxon>Bacillota</taxon>
        <taxon>Bacilli</taxon>
        <taxon>Lactobacillales</taxon>
        <taxon>Lactobacillaceae</taxon>
        <taxon>Lactobacillus</taxon>
    </lineage>
</organism>
<protein>
    <recommendedName>
        <fullName evidence="3 8">Carbamate kinase</fullName>
    </recommendedName>
</protein>
<dbReference type="InterPro" id="IPR001048">
    <property type="entry name" value="Asp/Glu/Uridylate_kinase"/>
</dbReference>
<evidence type="ECO:0000256" key="3">
    <source>
        <dbReference type="ARBA" id="ARBA00013070"/>
    </source>
</evidence>
<dbReference type="Proteomes" id="UP000199599">
    <property type="component" value="Unassembled WGS sequence"/>
</dbReference>
<dbReference type="CDD" id="cd04235">
    <property type="entry name" value="AAK_CK"/>
    <property type="match status" value="1"/>
</dbReference>
<dbReference type="Pfam" id="PF00696">
    <property type="entry name" value="AA_kinase"/>
    <property type="match status" value="1"/>
</dbReference>
<dbReference type="EMBL" id="FOMN01000005">
    <property type="protein sequence ID" value="SFD49620.1"/>
    <property type="molecule type" value="Genomic_DNA"/>
</dbReference>
<evidence type="ECO:0000256" key="4">
    <source>
        <dbReference type="ARBA" id="ARBA00022503"/>
    </source>
</evidence>
<dbReference type="NCBIfam" id="TIGR00746">
    <property type="entry name" value="arcC"/>
    <property type="match status" value="1"/>
</dbReference>
<evidence type="ECO:0000256" key="9">
    <source>
        <dbReference type="PIRNR" id="PIRNR000723"/>
    </source>
</evidence>
<dbReference type="AlphaFoldDB" id="A0A1I1T2U8"/>
<accession>A0A1I1T2U8</accession>
<dbReference type="GO" id="GO:0008804">
    <property type="term" value="F:carbamate kinase activity"/>
    <property type="evidence" value="ECO:0007669"/>
    <property type="project" value="UniProtKB-UniRule"/>
</dbReference>
<evidence type="ECO:0000313" key="11">
    <source>
        <dbReference type="EMBL" id="SFD49620.1"/>
    </source>
</evidence>
<feature type="domain" description="Aspartate/glutamate/uridylate kinase" evidence="10">
    <location>
        <begin position="2"/>
        <end position="294"/>
    </location>
</feature>
<dbReference type="RefSeq" id="WP_090093370.1">
    <property type="nucleotide sequence ID" value="NZ_CBCRVU010000002.1"/>
</dbReference>
<comment type="pathway">
    <text evidence="1">Metabolic intermediate metabolism; carbamoyl phosphate degradation; CO(2) and NH(3) from carbamoyl phosphate: step 1/1.</text>
</comment>
<dbReference type="PANTHER" id="PTHR30409:SF1">
    <property type="entry name" value="CARBAMATE KINASE-RELATED"/>
    <property type="match status" value="1"/>
</dbReference>
<dbReference type="SUPFAM" id="SSF53633">
    <property type="entry name" value="Carbamate kinase-like"/>
    <property type="match status" value="1"/>
</dbReference>
<dbReference type="PANTHER" id="PTHR30409">
    <property type="entry name" value="CARBAMATE KINASE"/>
    <property type="match status" value="1"/>
</dbReference>
<evidence type="ECO:0000256" key="1">
    <source>
        <dbReference type="ARBA" id="ARBA00005118"/>
    </source>
</evidence>
<dbReference type="Gene3D" id="3.40.1160.10">
    <property type="entry name" value="Acetylglutamate kinase-like"/>
    <property type="match status" value="1"/>
</dbReference>
<evidence type="ECO:0000256" key="5">
    <source>
        <dbReference type="ARBA" id="ARBA00022679"/>
    </source>
</evidence>
<sequence>MKRIVVALGGNAILTDDPSAQAQQAALMKTADYLTEFIAKGDIQLVITHGNGPQVGNLLLQELAGSTKSNPAMPLDTVGAMTQGEIGLWLANALNICAKRRQLSLNVATMLTRIVVDEHDKAFAHPSKPIGPFYNEEEVAEIEKEHSDWQIVEDAGRGFRRVVPSPKPISVMEAQAINTLVDNDVTLIAGGGGGVPVVKAGAEVHGIEAVIDKDFSAAKLAELVDADELIILTAVKYVTLNYQQPNQKDLHEVRVSQMKEYLADNQFASGSMKPKVEAAISYAESTGHKAIITSLDNVSSYLKDGDGTVIVPD</sequence>
<proteinExistence type="inferred from homology"/>
<dbReference type="GO" id="GO:0005829">
    <property type="term" value="C:cytosol"/>
    <property type="evidence" value="ECO:0007669"/>
    <property type="project" value="TreeGrafter"/>
</dbReference>
<gene>
    <name evidence="11" type="ORF">SAMN04487792_1113</name>
</gene>
<dbReference type="GO" id="GO:0019546">
    <property type="term" value="P:L-arginine deiminase pathway"/>
    <property type="evidence" value="ECO:0007669"/>
    <property type="project" value="TreeGrafter"/>
</dbReference>
<name>A0A1I1T2U8_9LACO</name>
<evidence type="ECO:0000256" key="2">
    <source>
        <dbReference type="ARBA" id="ARBA00011066"/>
    </source>
</evidence>
<dbReference type="FunFam" id="3.40.1160.10:FF:000007">
    <property type="entry name" value="Carbamate kinase"/>
    <property type="match status" value="1"/>
</dbReference>
<reference evidence="12" key="1">
    <citation type="submission" date="2016-10" db="EMBL/GenBank/DDBJ databases">
        <authorList>
            <person name="Varghese N."/>
            <person name="Submissions S."/>
        </authorList>
    </citation>
    <scope>NUCLEOTIDE SEQUENCE [LARGE SCALE GENOMIC DNA]</scope>
    <source>
        <strain evidence="12">R-53102</strain>
    </source>
</reference>
<comment type="similarity">
    <text evidence="2 9">Belongs to the carbamate kinase family.</text>
</comment>
<evidence type="ECO:0000256" key="8">
    <source>
        <dbReference type="NCBIfam" id="TIGR00746"/>
    </source>
</evidence>
<dbReference type="InterPro" id="IPR003964">
    <property type="entry name" value="Carb_kinase"/>
</dbReference>
<keyword evidence="4" id="KW-0056">Arginine metabolism</keyword>
<keyword evidence="6 9" id="KW-0418">Kinase</keyword>
<evidence type="ECO:0000259" key="10">
    <source>
        <dbReference type="Pfam" id="PF00696"/>
    </source>
</evidence>
<evidence type="ECO:0000256" key="6">
    <source>
        <dbReference type="ARBA" id="ARBA00022777"/>
    </source>
</evidence>